<dbReference type="EMBL" id="CAFBPG010000013">
    <property type="protein sequence ID" value="CAB5004820.1"/>
    <property type="molecule type" value="Genomic_DNA"/>
</dbReference>
<evidence type="ECO:0000256" key="1">
    <source>
        <dbReference type="SAM" id="Phobius"/>
    </source>
</evidence>
<feature type="transmembrane region" description="Helical" evidence="1">
    <location>
        <begin position="6"/>
        <end position="22"/>
    </location>
</feature>
<dbReference type="EMBL" id="CAFBOE010000012">
    <property type="protein sequence ID" value="CAB4969820.1"/>
    <property type="molecule type" value="Genomic_DNA"/>
</dbReference>
<proteinExistence type="predicted"/>
<dbReference type="Pfam" id="PF01478">
    <property type="entry name" value="Peptidase_A24"/>
    <property type="match status" value="1"/>
</dbReference>
<dbReference type="EMBL" id="CAEZWS010000003">
    <property type="protein sequence ID" value="CAB4655866.1"/>
    <property type="molecule type" value="Genomic_DNA"/>
</dbReference>
<dbReference type="EMBL" id="CAEZUA010000067">
    <property type="protein sequence ID" value="CAB4593259.1"/>
    <property type="molecule type" value="Genomic_DNA"/>
</dbReference>
<evidence type="ECO:0000313" key="4">
    <source>
        <dbReference type="EMBL" id="CAB4655866.1"/>
    </source>
</evidence>
<evidence type="ECO:0000313" key="7">
    <source>
        <dbReference type="EMBL" id="CAB4793765.1"/>
    </source>
</evidence>
<dbReference type="GO" id="GO:0004190">
    <property type="term" value="F:aspartic-type endopeptidase activity"/>
    <property type="evidence" value="ECO:0007669"/>
    <property type="project" value="InterPro"/>
</dbReference>
<organism evidence="6">
    <name type="scientific">freshwater metagenome</name>
    <dbReference type="NCBI Taxonomy" id="449393"/>
    <lineage>
        <taxon>unclassified sequences</taxon>
        <taxon>metagenomes</taxon>
        <taxon>ecological metagenomes</taxon>
    </lineage>
</organism>
<evidence type="ECO:0000313" key="6">
    <source>
        <dbReference type="EMBL" id="CAB4770296.1"/>
    </source>
</evidence>
<feature type="transmembrane region" description="Helical" evidence="1">
    <location>
        <begin position="109"/>
        <end position="126"/>
    </location>
</feature>
<feature type="transmembrane region" description="Helical" evidence="1">
    <location>
        <begin position="58"/>
        <end position="76"/>
    </location>
</feature>
<keyword evidence="1" id="KW-0812">Transmembrane</keyword>
<dbReference type="EMBL" id="CAFBMI010000004">
    <property type="protein sequence ID" value="CAB4891413.1"/>
    <property type="molecule type" value="Genomic_DNA"/>
</dbReference>
<evidence type="ECO:0000313" key="9">
    <source>
        <dbReference type="EMBL" id="CAB4969820.1"/>
    </source>
</evidence>
<protein>
    <submittedName>
        <fullName evidence="6">Unannotated protein</fullName>
    </submittedName>
</protein>
<feature type="domain" description="Prepilin type IV endopeptidase peptidase" evidence="2">
    <location>
        <begin position="11"/>
        <end position="119"/>
    </location>
</feature>
<gene>
    <name evidence="3" type="ORF">UFOPK1773_00953</name>
    <name evidence="4" type="ORF">UFOPK2288_00104</name>
    <name evidence="5" type="ORF">UFOPK2589_00431</name>
    <name evidence="6" type="ORF">UFOPK2931_00107</name>
    <name evidence="7" type="ORF">UFOPK3056_00032</name>
    <name evidence="8" type="ORF">UFOPK3558_00109</name>
    <name evidence="9" type="ORF">UFOPK3916_00301</name>
    <name evidence="10" type="ORF">UFOPK4074_00291</name>
</gene>
<evidence type="ECO:0000313" key="10">
    <source>
        <dbReference type="EMBL" id="CAB5004820.1"/>
    </source>
</evidence>
<reference evidence="6" key="1">
    <citation type="submission" date="2020-05" db="EMBL/GenBank/DDBJ databases">
        <authorList>
            <person name="Chiriac C."/>
            <person name="Salcher M."/>
            <person name="Ghai R."/>
            <person name="Kavagutti S V."/>
        </authorList>
    </citation>
    <scope>NUCLEOTIDE SEQUENCE</scope>
</reference>
<feature type="transmembrane region" description="Helical" evidence="1">
    <location>
        <begin position="133"/>
        <end position="151"/>
    </location>
</feature>
<keyword evidence="1" id="KW-0472">Membrane</keyword>
<evidence type="ECO:0000313" key="3">
    <source>
        <dbReference type="EMBL" id="CAB4593259.1"/>
    </source>
</evidence>
<dbReference type="EMBL" id="CAFAAR010000001">
    <property type="protein sequence ID" value="CAB4793765.1"/>
    <property type="molecule type" value="Genomic_DNA"/>
</dbReference>
<dbReference type="Gene3D" id="1.20.120.1220">
    <property type="match status" value="1"/>
</dbReference>
<evidence type="ECO:0000313" key="5">
    <source>
        <dbReference type="EMBL" id="CAB4693769.1"/>
    </source>
</evidence>
<dbReference type="EMBL" id="CAEZZZ010000002">
    <property type="protein sequence ID" value="CAB4770296.1"/>
    <property type="molecule type" value="Genomic_DNA"/>
</dbReference>
<sequence>MKLVDFCHLAVMAIVGIPISLSDFRHHKIYNRDLLASLILFIPLLATSVVTSHQVARFYRSLLYALIFFCAQYILVSIRGSALGMGDVKLLSLIAVTLSLSSLHQYQVWLFWIASIAGITALWDAVKWRTIGGRIAFAPSVFAGTLAYLATRI</sequence>
<name>A0A6J6VF86_9ZZZZ</name>
<dbReference type="EMBL" id="CAEZXT010000017">
    <property type="protein sequence ID" value="CAB4693769.1"/>
    <property type="molecule type" value="Genomic_DNA"/>
</dbReference>
<feature type="transmembrane region" description="Helical" evidence="1">
    <location>
        <begin position="34"/>
        <end position="52"/>
    </location>
</feature>
<evidence type="ECO:0000313" key="8">
    <source>
        <dbReference type="EMBL" id="CAB4891413.1"/>
    </source>
</evidence>
<dbReference type="AlphaFoldDB" id="A0A6J6VF86"/>
<keyword evidence="1" id="KW-1133">Transmembrane helix</keyword>
<dbReference type="GO" id="GO:0016020">
    <property type="term" value="C:membrane"/>
    <property type="evidence" value="ECO:0007669"/>
    <property type="project" value="InterPro"/>
</dbReference>
<dbReference type="InterPro" id="IPR000045">
    <property type="entry name" value="Prepilin_IV_endopep_pep"/>
</dbReference>
<evidence type="ECO:0000259" key="2">
    <source>
        <dbReference type="Pfam" id="PF01478"/>
    </source>
</evidence>
<accession>A0A6J6VF86</accession>